<dbReference type="InterPro" id="IPR036661">
    <property type="entry name" value="Luciferase-like_sf"/>
</dbReference>
<dbReference type="NCBIfam" id="TIGR03559">
    <property type="entry name" value="F420_Rv3520c"/>
    <property type="match status" value="1"/>
</dbReference>
<evidence type="ECO:0000259" key="3">
    <source>
        <dbReference type="Pfam" id="PF00296"/>
    </source>
</evidence>
<dbReference type="InterPro" id="IPR050564">
    <property type="entry name" value="F420-G6PD/mer"/>
</dbReference>
<proteinExistence type="predicted"/>
<protein>
    <submittedName>
        <fullName evidence="4">LLM class F420-dependent oxidoreductase</fullName>
    </submittedName>
</protein>
<organism evidence="4 5">
    <name type="scientific">Leifsonella bigeumensis</name>
    <dbReference type="NCBI Taxonomy" id="433643"/>
    <lineage>
        <taxon>Bacteria</taxon>
        <taxon>Bacillati</taxon>
        <taxon>Actinomycetota</taxon>
        <taxon>Actinomycetes</taxon>
        <taxon>Micrococcales</taxon>
        <taxon>Microbacteriaceae</taxon>
        <taxon>Leifsonella</taxon>
    </lineage>
</organism>
<dbReference type="PANTHER" id="PTHR43244">
    <property type="match status" value="1"/>
</dbReference>
<comment type="caution">
    <text evidence="4">The sequence shown here is derived from an EMBL/GenBank/DDBJ whole genome shotgun (WGS) entry which is preliminary data.</text>
</comment>
<dbReference type="Pfam" id="PF00296">
    <property type="entry name" value="Bac_luciferase"/>
    <property type="match status" value="1"/>
</dbReference>
<dbReference type="Gene3D" id="3.20.20.30">
    <property type="entry name" value="Luciferase-like domain"/>
    <property type="match status" value="1"/>
</dbReference>
<keyword evidence="1" id="KW-0560">Oxidoreductase</keyword>
<dbReference type="SUPFAM" id="SSF51679">
    <property type="entry name" value="Bacterial luciferase-like"/>
    <property type="match status" value="1"/>
</dbReference>
<accession>A0ABP7F1V5</accession>
<dbReference type="PANTHER" id="PTHR43244:SF1">
    <property type="entry name" value="5,10-METHYLENETETRAHYDROMETHANOPTERIN REDUCTASE"/>
    <property type="match status" value="1"/>
</dbReference>
<dbReference type="RefSeq" id="WP_344752995.1">
    <property type="nucleotide sequence ID" value="NZ_BAABAE010000001.1"/>
</dbReference>
<dbReference type="InterPro" id="IPR019951">
    <property type="entry name" value="F420_OxRdatse_Rv3520c_pred"/>
</dbReference>
<dbReference type="Proteomes" id="UP001501004">
    <property type="component" value="Unassembled WGS sequence"/>
</dbReference>
<gene>
    <name evidence="4" type="ORF">GCM10022239_03010</name>
</gene>
<evidence type="ECO:0000313" key="5">
    <source>
        <dbReference type="Proteomes" id="UP001501004"/>
    </source>
</evidence>
<dbReference type="InterPro" id="IPR011251">
    <property type="entry name" value="Luciferase-like_dom"/>
</dbReference>
<evidence type="ECO:0000256" key="2">
    <source>
        <dbReference type="SAM" id="MobiDB-lite"/>
    </source>
</evidence>
<feature type="region of interest" description="Disordered" evidence="2">
    <location>
        <begin position="138"/>
        <end position="160"/>
    </location>
</feature>
<reference evidence="5" key="1">
    <citation type="journal article" date="2019" name="Int. J. Syst. Evol. Microbiol.">
        <title>The Global Catalogue of Microorganisms (GCM) 10K type strain sequencing project: providing services to taxonomists for standard genome sequencing and annotation.</title>
        <authorList>
            <consortium name="The Broad Institute Genomics Platform"/>
            <consortium name="The Broad Institute Genome Sequencing Center for Infectious Disease"/>
            <person name="Wu L."/>
            <person name="Ma J."/>
        </authorList>
    </citation>
    <scope>NUCLEOTIDE SEQUENCE [LARGE SCALE GENOMIC DNA]</scope>
    <source>
        <strain evidence="5">JCM 16949</strain>
    </source>
</reference>
<name>A0ABP7F1V5_9MICO</name>
<evidence type="ECO:0000256" key="1">
    <source>
        <dbReference type="ARBA" id="ARBA00023002"/>
    </source>
</evidence>
<dbReference type="CDD" id="cd01097">
    <property type="entry name" value="Tetrahydromethanopterin_reductase"/>
    <property type="match status" value="1"/>
</dbReference>
<dbReference type="EMBL" id="BAABAE010000001">
    <property type="protein sequence ID" value="GAA3729762.1"/>
    <property type="molecule type" value="Genomic_DNA"/>
</dbReference>
<sequence>MRIGYATGYWKQGPPPGALTAIRAAERLGYESVWTAEAYGSDAFTPLAWWGSHTKRVKLGTGIAQLSARTPTAAAMAALTLDHLSGGRAILGLGASGPQVVEGWYGQPFPKPLARTREYVAIVRDVLAREHPVTAPGPHYPLPYAPPASGSPDATGLGKPLRSTVHPLRADLPIYLAAEGPKNVALAAEIADGWLPFLFSPRANAEFAGYLAEGFALREHGLRSREEFDVAVQLAVIPHPDVEAAADLVRPTIALYVGGMGAKGANFHRNVIDRLGYAEACDRIQELYLAGHKKEAIAAVPTALVEEVALVGPPEKIRDELAAWEESVVTTMLVQGPAFALRAIRDVVTGTGSLAYARLAARMFAARRP</sequence>
<feature type="domain" description="Luciferase-like" evidence="3">
    <location>
        <begin position="15"/>
        <end position="330"/>
    </location>
</feature>
<evidence type="ECO:0000313" key="4">
    <source>
        <dbReference type="EMBL" id="GAA3729762.1"/>
    </source>
</evidence>
<keyword evidence="5" id="KW-1185">Reference proteome</keyword>